<sequence length="280" mass="29949">MLHTAVREGTPLNALYPTPSPQEHEAWRQMQLNADRYYAETLLGAVKYLRLTMITHDRWKRPGWPEILIGLAVYALLLVSFGLLLGFLPQSDPVLLGVVGSTAGGFVGVGAFAAAFGLRIRALGPFGFRRVSPRWGMIAIGAGIIAYGLNLIIQFTYLTWFGSNDPQGILHAAARGGPLPFVLSFLGGAIFTPFGEEILFRGVVANALNRYGAFAGIVLSSIIFGLAHGVSVILPVAIMVGLLSAVLFRATGSVWPCVTLHCVYNGANSFASALGFSPMQ</sequence>
<evidence type="ECO:0000313" key="5">
    <source>
        <dbReference type="Proteomes" id="UP001429580"/>
    </source>
</evidence>
<dbReference type="InterPro" id="IPR052710">
    <property type="entry name" value="CAAX_protease"/>
</dbReference>
<organism evidence="4 5">
    <name type="scientific">Pseudochelatococcus lubricantis</name>
    <dbReference type="NCBI Taxonomy" id="1538102"/>
    <lineage>
        <taxon>Bacteria</taxon>
        <taxon>Pseudomonadati</taxon>
        <taxon>Pseudomonadota</taxon>
        <taxon>Alphaproteobacteria</taxon>
        <taxon>Hyphomicrobiales</taxon>
        <taxon>Chelatococcaceae</taxon>
        <taxon>Pseudochelatococcus</taxon>
    </lineage>
</organism>
<dbReference type="Proteomes" id="UP001429580">
    <property type="component" value="Unassembled WGS sequence"/>
</dbReference>
<gene>
    <name evidence="4" type="ORF">FHS82_003988</name>
</gene>
<dbReference type="RefSeq" id="WP_246225461.1">
    <property type="nucleotide sequence ID" value="NZ_JAASQI010000013.1"/>
</dbReference>
<evidence type="ECO:0000313" key="4">
    <source>
        <dbReference type="EMBL" id="NIJ60122.1"/>
    </source>
</evidence>
<name>A0ABX0V4H7_9HYPH</name>
<feature type="transmembrane region" description="Helical" evidence="2">
    <location>
        <begin position="177"/>
        <end position="195"/>
    </location>
</feature>
<dbReference type="EMBL" id="JAASQI010000013">
    <property type="protein sequence ID" value="NIJ60122.1"/>
    <property type="molecule type" value="Genomic_DNA"/>
</dbReference>
<evidence type="ECO:0000256" key="2">
    <source>
        <dbReference type="SAM" id="Phobius"/>
    </source>
</evidence>
<keyword evidence="2" id="KW-1133">Transmembrane helix</keyword>
<feature type="region of interest" description="Disordered" evidence="1">
    <location>
        <begin position="1"/>
        <end position="20"/>
    </location>
</feature>
<reference evidence="4 5" key="1">
    <citation type="submission" date="2020-03" db="EMBL/GenBank/DDBJ databases">
        <title>Genomic Encyclopedia of Type Strains, Phase IV (KMG-IV): sequencing the most valuable type-strain genomes for metagenomic binning, comparative biology and taxonomic classification.</title>
        <authorList>
            <person name="Goeker M."/>
        </authorList>
    </citation>
    <scope>NUCLEOTIDE SEQUENCE [LARGE SCALE GENOMIC DNA]</scope>
    <source>
        <strain evidence="4 5">DSM 103870</strain>
    </source>
</reference>
<protein>
    <recommendedName>
        <fullName evidence="3">CAAX prenyl protease 2/Lysostaphin resistance protein A-like domain-containing protein</fullName>
    </recommendedName>
</protein>
<keyword evidence="2" id="KW-0812">Transmembrane</keyword>
<dbReference type="PANTHER" id="PTHR36435">
    <property type="entry name" value="SLR1288 PROTEIN"/>
    <property type="match status" value="1"/>
</dbReference>
<dbReference type="Pfam" id="PF02517">
    <property type="entry name" value="Rce1-like"/>
    <property type="match status" value="1"/>
</dbReference>
<feature type="transmembrane region" description="Helical" evidence="2">
    <location>
        <begin position="94"/>
        <end position="116"/>
    </location>
</feature>
<accession>A0ABX0V4H7</accession>
<dbReference type="PANTHER" id="PTHR36435:SF1">
    <property type="entry name" value="CAAX AMINO TERMINAL PROTEASE FAMILY PROTEIN"/>
    <property type="match status" value="1"/>
</dbReference>
<proteinExistence type="predicted"/>
<evidence type="ECO:0000259" key="3">
    <source>
        <dbReference type="Pfam" id="PF02517"/>
    </source>
</evidence>
<dbReference type="InterPro" id="IPR003675">
    <property type="entry name" value="Rce1/LyrA-like_dom"/>
</dbReference>
<feature type="transmembrane region" description="Helical" evidence="2">
    <location>
        <begin position="67"/>
        <end position="88"/>
    </location>
</feature>
<feature type="domain" description="CAAX prenyl protease 2/Lysostaphin resistance protein A-like" evidence="3">
    <location>
        <begin position="180"/>
        <end position="266"/>
    </location>
</feature>
<comment type="caution">
    <text evidence="4">The sequence shown here is derived from an EMBL/GenBank/DDBJ whole genome shotgun (WGS) entry which is preliminary data.</text>
</comment>
<keyword evidence="2" id="KW-0472">Membrane</keyword>
<keyword evidence="5" id="KW-1185">Reference proteome</keyword>
<evidence type="ECO:0000256" key="1">
    <source>
        <dbReference type="SAM" id="MobiDB-lite"/>
    </source>
</evidence>
<feature type="transmembrane region" description="Helical" evidence="2">
    <location>
        <begin position="137"/>
        <end position="157"/>
    </location>
</feature>